<protein>
    <submittedName>
        <fullName evidence="4">B-cell receptor-associated-like protein</fullName>
    </submittedName>
</protein>
<evidence type="ECO:0000313" key="5">
    <source>
        <dbReference type="Proteomes" id="UP000009168"/>
    </source>
</evidence>
<keyword evidence="2" id="KW-0472">Membrane</keyword>
<dbReference type="InterPro" id="IPR040463">
    <property type="entry name" value="BAP29/BAP31_N"/>
</dbReference>
<keyword evidence="5" id="KW-1185">Reference proteome</keyword>
<gene>
    <name evidence="4" type="ORF">TTHERM_00024220</name>
</gene>
<proteinExistence type="predicted"/>
<feature type="domain" description="BAP29/BAP31 transmembrane" evidence="3">
    <location>
        <begin position="8"/>
        <end position="135"/>
    </location>
</feature>
<reference evidence="5" key="1">
    <citation type="journal article" date="2006" name="PLoS Biol.">
        <title>Macronuclear genome sequence of the ciliate Tetrahymena thermophila, a model eukaryote.</title>
        <authorList>
            <person name="Eisen J.A."/>
            <person name="Coyne R.S."/>
            <person name="Wu M."/>
            <person name="Wu D."/>
            <person name="Thiagarajan M."/>
            <person name="Wortman J.R."/>
            <person name="Badger J.H."/>
            <person name="Ren Q."/>
            <person name="Amedeo P."/>
            <person name="Jones K.M."/>
            <person name="Tallon L.J."/>
            <person name="Delcher A.L."/>
            <person name="Salzberg S.L."/>
            <person name="Silva J.C."/>
            <person name="Haas B.J."/>
            <person name="Majoros W.H."/>
            <person name="Farzad M."/>
            <person name="Carlton J.M."/>
            <person name="Smith R.K. Jr."/>
            <person name="Garg J."/>
            <person name="Pearlman R.E."/>
            <person name="Karrer K.M."/>
            <person name="Sun L."/>
            <person name="Manning G."/>
            <person name="Elde N.C."/>
            <person name="Turkewitz A.P."/>
            <person name="Asai D.J."/>
            <person name="Wilkes D.E."/>
            <person name="Wang Y."/>
            <person name="Cai H."/>
            <person name="Collins K."/>
            <person name="Stewart B.A."/>
            <person name="Lee S.R."/>
            <person name="Wilamowska K."/>
            <person name="Weinberg Z."/>
            <person name="Ruzzo W.L."/>
            <person name="Wloga D."/>
            <person name="Gaertig J."/>
            <person name="Frankel J."/>
            <person name="Tsao C.-C."/>
            <person name="Gorovsky M.A."/>
            <person name="Keeling P.J."/>
            <person name="Waller R.F."/>
            <person name="Patron N.J."/>
            <person name="Cherry J.M."/>
            <person name="Stover N.A."/>
            <person name="Krieger C.J."/>
            <person name="del Toro C."/>
            <person name="Ryder H.F."/>
            <person name="Williamson S.C."/>
            <person name="Barbeau R.A."/>
            <person name="Hamilton E.P."/>
            <person name="Orias E."/>
        </authorList>
    </citation>
    <scope>NUCLEOTIDE SEQUENCE [LARGE SCALE GENOMIC DNA]</scope>
    <source>
        <strain evidence="5">SB210</strain>
    </source>
</reference>
<dbReference type="InParanoid" id="Q22R59"/>
<dbReference type="Pfam" id="PF05529">
    <property type="entry name" value="Bap31"/>
    <property type="match status" value="1"/>
</dbReference>
<feature type="transmembrane region" description="Helical" evidence="2">
    <location>
        <begin position="107"/>
        <end position="127"/>
    </location>
</feature>
<evidence type="ECO:0000259" key="3">
    <source>
        <dbReference type="Pfam" id="PF05529"/>
    </source>
</evidence>
<sequence length="176" mass="20523">MFIITLNQVIFFVALLELAVSVLFIIPLPKGWKPGLLRFVEESPTMKKIMEYHKFIIAIVALQWMYSIKIAADYQEQHLIERETHFNAINQRDLHILEKKFAAEGDIYLNGTLLFVSVFINRLFALLQYYYQIKQMSEIELKVNLSDDTKKILDSLQKESLGAPSQPKSKEQKKND</sequence>
<dbReference type="OrthoDB" id="435607at2759"/>
<keyword evidence="2" id="KW-1133">Transmembrane helix</keyword>
<organism evidence="4 5">
    <name type="scientific">Tetrahymena thermophila (strain SB210)</name>
    <dbReference type="NCBI Taxonomy" id="312017"/>
    <lineage>
        <taxon>Eukaryota</taxon>
        <taxon>Sar</taxon>
        <taxon>Alveolata</taxon>
        <taxon>Ciliophora</taxon>
        <taxon>Intramacronucleata</taxon>
        <taxon>Oligohymenophorea</taxon>
        <taxon>Hymenostomatida</taxon>
        <taxon>Tetrahymenina</taxon>
        <taxon>Tetrahymenidae</taxon>
        <taxon>Tetrahymena</taxon>
    </lineage>
</organism>
<dbReference type="Proteomes" id="UP000009168">
    <property type="component" value="Unassembled WGS sequence"/>
</dbReference>
<dbReference type="HOGENOM" id="CLU_1528223_0_0_1"/>
<keyword evidence="4" id="KW-0675">Receptor</keyword>
<keyword evidence="2" id="KW-0812">Transmembrane</keyword>
<feature type="transmembrane region" description="Helical" evidence="2">
    <location>
        <begin position="6"/>
        <end position="28"/>
    </location>
</feature>
<evidence type="ECO:0000313" key="4">
    <source>
        <dbReference type="EMBL" id="EAR88263.1"/>
    </source>
</evidence>
<accession>Q22R59</accession>
<dbReference type="AlphaFoldDB" id="Q22R59"/>
<dbReference type="RefSeq" id="XP_001008508.1">
    <property type="nucleotide sequence ID" value="XM_001008508.3"/>
</dbReference>
<name>Q22R59_TETTS</name>
<dbReference type="GeneID" id="7828756"/>
<evidence type="ECO:0000256" key="2">
    <source>
        <dbReference type="SAM" id="Phobius"/>
    </source>
</evidence>
<feature type="region of interest" description="Disordered" evidence="1">
    <location>
        <begin position="156"/>
        <end position="176"/>
    </location>
</feature>
<dbReference type="KEGG" id="tet:TTHERM_00024220"/>
<dbReference type="EMBL" id="GG662845">
    <property type="protein sequence ID" value="EAR88263.1"/>
    <property type="molecule type" value="Genomic_DNA"/>
</dbReference>
<evidence type="ECO:0000256" key="1">
    <source>
        <dbReference type="SAM" id="MobiDB-lite"/>
    </source>
</evidence>